<protein>
    <submittedName>
        <fullName evidence="1">Uncharacterized protein</fullName>
    </submittedName>
</protein>
<evidence type="ECO:0000313" key="1">
    <source>
        <dbReference type="EMBL" id="GAG38885.1"/>
    </source>
</evidence>
<feature type="non-terminal residue" evidence="1">
    <location>
        <position position="161"/>
    </location>
</feature>
<reference evidence="1" key="1">
    <citation type="journal article" date="2014" name="Front. Microbiol.">
        <title>High frequency of phylogenetically diverse reductive dehalogenase-homologous genes in deep subseafloor sedimentary metagenomes.</title>
        <authorList>
            <person name="Kawai M."/>
            <person name="Futagami T."/>
            <person name="Toyoda A."/>
            <person name="Takaki Y."/>
            <person name="Nishi S."/>
            <person name="Hori S."/>
            <person name="Arai W."/>
            <person name="Tsubouchi T."/>
            <person name="Morono Y."/>
            <person name="Uchiyama I."/>
            <person name="Ito T."/>
            <person name="Fujiyama A."/>
            <person name="Inagaki F."/>
            <person name="Takami H."/>
        </authorList>
    </citation>
    <scope>NUCLEOTIDE SEQUENCE</scope>
    <source>
        <strain evidence="1">Expedition CK06-06</strain>
    </source>
</reference>
<sequence length="161" mass="18075">MPYKKGTTPRQLKGRNIPQKFINMFISTYNSLIKRFKEIGKRFRIAFHSMNVALRAAGYRKGVDGKWRKAHKGEAFASVFEEQFNEGLVVAVLGQGIVAEELSLTEALSKGLHYTGIALMDNVISQQGTGRERFYGPAFNDLCMENTNAHMALGHTITVYN</sequence>
<accession>X0X771</accession>
<name>X0X771_9ZZZZ</name>
<gene>
    <name evidence="1" type="ORF">S01H1_71109</name>
</gene>
<dbReference type="AlphaFoldDB" id="X0X771"/>
<organism evidence="1">
    <name type="scientific">marine sediment metagenome</name>
    <dbReference type="NCBI Taxonomy" id="412755"/>
    <lineage>
        <taxon>unclassified sequences</taxon>
        <taxon>metagenomes</taxon>
        <taxon>ecological metagenomes</taxon>
    </lineage>
</organism>
<proteinExistence type="predicted"/>
<dbReference type="EMBL" id="BARS01047332">
    <property type="protein sequence ID" value="GAG38885.1"/>
    <property type="molecule type" value="Genomic_DNA"/>
</dbReference>
<comment type="caution">
    <text evidence="1">The sequence shown here is derived from an EMBL/GenBank/DDBJ whole genome shotgun (WGS) entry which is preliminary data.</text>
</comment>